<keyword evidence="3 6" id="KW-0653">Protein transport</keyword>
<dbReference type="PANTHER" id="PTHR36918:SF1">
    <property type="entry name" value="PROTEIN-EXPORT PROTEIN SECB"/>
    <property type="match status" value="1"/>
</dbReference>
<protein>
    <recommendedName>
        <fullName evidence="6">Protein-export protein SecB</fullName>
    </recommendedName>
</protein>
<comment type="caution">
    <text evidence="7">The sequence shown here is derived from an EMBL/GenBank/DDBJ whole genome shotgun (WGS) entry which is preliminary data.</text>
</comment>
<comment type="subcellular location">
    <subcellularLocation>
        <location evidence="6">Cytoplasm</location>
    </subcellularLocation>
</comment>
<keyword evidence="8" id="KW-1185">Reference proteome</keyword>
<dbReference type="EMBL" id="WIOL01000002">
    <property type="protein sequence ID" value="MQT17110.1"/>
    <property type="molecule type" value="Genomic_DNA"/>
</dbReference>
<dbReference type="GO" id="GO:0051262">
    <property type="term" value="P:protein tetramerization"/>
    <property type="evidence" value="ECO:0007669"/>
    <property type="project" value="InterPro"/>
</dbReference>
<dbReference type="PANTHER" id="PTHR36918">
    <property type="match status" value="1"/>
</dbReference>
<dbReference type="Pfam" id="PF02556">
    <property type="entry name" value="SecB"/>
    <property type="match status" value="1"/>
</dbReference>
<dbReference type="NCBIfam" id="TIGR00809">
    <property type="entry name" value="secB"/>
    <property type="match status" value="1"/>
</dbReference>
<comment type="function">
    <text evidence="6">One of the proteins required for the normal export of preproteins out of the cell cytoplasm. It is a molecular chaperone that binds to a subset of precursor proteins, maintaining them in a translocation-competent state. It also specifically binds to its receptor SecA.</text>
</comment>
<sequence>MADEIDLGATEANGFDNEPLPQVTILVQYAKDLSFENPNAPTSLQATGQPQIEVNVAVNAKRAGEGVFESELKITAKATNDGDTAFVVELLYAGLFGLTNVPEEALEPFLVIEAPRILFPFARRIIADATRDGGFPPLMLDPIDFASLYMAQQQAGTNQVGNA</sequence>
<dbReference type="SUPFAM" id="SSF54611">
    <property type="entry name" value="SecB-like"/>
    <property type="match status" value="1"/>
</dbReference>
<dbReference type="Gene3D" id="3.10.420.10">
    <property type="entry name" value="SecB-like"/>
    <property type="match status" value="1"/>
</dbReference>
<dbReference type="InterPro" id="IPR003708">
    <property type="entry name" value="SecB"/>
</dbReference>
<dbReference type="InterPro" id="IPR035958">
    <property type="entry name" value="SecB-like_sf"/>
</dbReference>
<name>A0A7C9GPY9_9SPHN</name>
<reference evidence="7 8" key="1">
    <citation type="submission" date="2019-09" db="EMBL/GenBank/DDBJ databases">
        <title>Polymorphobacter sp. isolated from a lake in China.</title>
        <authorList>
            <person name="Liu Z."/>
        </authorList>
    </citation>
    <scope>NUCLEOTIDE SEQUENCE [LARGE SCALE GENOMIC DNA]</scope>
    <source>
        <strain evidence="7 8">D40P</strain>
    </source>
</reference>
<dbReference type="OrthoDB" id="9795145at2"/>
<dbReference type="NCBIfam" id="NF004392">
    <property type="entry name" value="PRK05751.1-3"/>
    <property type="match status" value="1"/>
</dbReference>
<evidence type="ECO:0000256" key="2">
    <source>
        <dbReference type="ARBA" id="ARBA00022448"/>
    </source>
</evidence>
<accession>A0A7C9GPY9</accession>
<evidence type="ECO:0000256" key="1">
    <source>
        <dbReference type="ARBA" id="ARBA00009990"/>
    </source>
</evidence>
<comment type="subunit">
    <text evidence="6">Homotetramer, a dimer of dimers. One homotetramer interacts with 1 SecA dimer.</text>
</comment>
<dbReference type="RefSeq" id="WP_152577532.1">
    <property type="nucleotide sequence ID" value="NZ_JAATJI010000001.1"/>
</dbReference>
<evidence type="ECO:0000256" key="3">
    <source>
        <dbReference type="ARBA" id="ARBA00022927"/>
    </source>
</evidence>
<dbReference type="GO" id="GO:0005737">
    <property type="term" value="C:cytoplasm"/>
    <property type="evidence" value="ECO:0007669"/>
    <property type="project" value="UniProtKB-SubCell"/>
</dbReference>
<dbReference type="PRINTS" id="PR01594">
    <property type="entry name" value="SECBCHAPRONE"/>
</dbReference>
<dbReference type="AlphaFoldDB" id="A0A7C9GPY9"/>
<evidence type="ECO:0000313" key="8">
    <source>
        <dbReference type="Proteomes" id="UP000481327"/>
    </source>
</evidence>
<keyword evidence="4 6" id="KW-0811">Translocation</keyword>
<dbReference type="GO" id="GO:0006457">
    <property type="term" value="P:protein folding"/>
    <property type="evidence" value="ECO:0007669"/>
    <property type="project" value="UniProtKB-UniRule"/>
</dbReference>
<comment type="similarity">
    <text evidence="1 6">Belongs to the SecB family.</text>
</comment>
<proteinExistence type="inferred from homology"/>
<evidence type="ECO:0000256" key="4">
    <source>
        <dbReference type="ARBA" id="ARBA00023010"/>
    </source>
</evidence>
<evidence type="ECO:0000256" key="6">
    <source>
        <dbReference type="HAMAP-Rule" id="MF_00821"/>
    </source>
</evidence>
<keyword evidence="6" id="KW-0963">Cytoplasm</keyword>
<dbReference type="HAMAP" id="MF_00821">
    <property type="entry name" value="SecB"/>
    <property type="match status" value="1"/>
</dbReference>
<keyword evidence="5 6" id="KW-0143">Chaperone</keyword>
<gene>
    <name evidence="6 7" type="primary">secB</name>
    <name evidence="7" type="ORF">F3168_07530</name>
</gene>
<keyword evidence="2 6" id="KW-0813">Transport</keyword>
<organism evidence="7 8">
    <name type="scientific">Sandarakinorhabdus fusca</name>
    <dbReference type="NCBI Taxonomy" id="1439888"/>
    <lineage>
        <taxon>Bacteria</taxon>
        <taxon>Pseudomonadati</taxon>
        <taxon>Pseudomonadota</taxon>
        <taxon>Alphaproteobacteria</taxon>
        <taxon>Sphingomonadales</taxon>
        <taxon>Sphingosinicellaceae</taxon>
        <taxon>Sandarakinorhabdus</taxon>
    </lineage>
</organism>
<dbReference type="Proteomes" id="UP000481327">
    <property type="component" value="Unassembled WGS sequence"/>
</dbReference>
<evidence type="ECO:0000313" key="7">
    <source>
        <dbReference type="EMBL" id="MQT17110.1"/>
    </source>
</evidence>
<dbReference type="GO" id="GO:0051082">
    <property type="term" value="F:unfolded protein binding"/>
    <property type="evidence" value="ECO:0007669"/>
    <property type="project" value="InterPro"/>
</dbReference>
<evidence type="ECO:0000256" key="5">
    <source>
        <dbReference type="ARBA" id="ARBA00023186"/>
    </source>
</evidence>
<dbReference type="GO" id="GO:0015031">
    <property type="term" value="P:protein transport"/>
    <property type="evidence" value="ECO:0007669"/>
    <property type="project" value="UniProtKB-UniRule"/>
</dbReference>